<evidence type="ECO:0000313" key="2">
    <source>
        <dbReference type="Proteomes" id="UP000031668"/>
    </source>
</evidence>
<sequence>MEYLWIQITSIHELSNKVIKAKISTFTSTSHTDFKVCHDKAENLIYVHTSKTNEKSASAIYVIDLKENAESYLKNVESADGISVDKMFCQSGLLILSVVGEDKIWVRNQADDSMFRKDVGQNPQIFFSEEGAKDVALLTEDKKVYILDLEGNSWALLSEDAVSPQW</sequence>
<accession>A0A0C2N5Z1</accession>
<reference evidence="1 2" key="1">
    <citation type="journal article" date="2014" name="Genome Biol. Evol.">
        <title>The genome of the myxosporean Thelohanellus kitauei shows adaptations to nutrient acquisition within its fish host.</title>
        <authorList>
            <person name="Yang Y."/>
            <person name="Xiong J."/>
            <person name="Zhou Z."/>
            <person name="Huo F."/>
            <person name="Miao W."/>
            <person name="Ran C."/>
            <person name="Liu Y."/>
            <person name="Zhang J."/>
            <person name="Feng J."/>
            <person name="Wang M."/>
            <person name="Wang M."/>
            <person name="Wang L."/>
            <person name="Yao B."/>
        </authorList>
    </citation>
    <scope>NUCLEOTIDE SEQUENCE [LARGE SCALE GENOMIC DNA]</scope>
    <source>
        <strain evidence="1">Wuqing</strain>
    </source>
</reference>
<keyword evidence="2" id="KW-1185">Reference proteome</keyword>
<proteinExistence type="predicted"/>
<dbReference type="Proteomes" id="UP000031668">
    <property type="component" value="Unassembled WGS sequence"/>
</dbReference>
<name>A0A0C2N5Z1_THEKT</name>
<dbReference type="AlphaFoldDB" id="A0A0C2N5Z1"/>
<organism evidence="1 2">
    <name type="scientific">Thelohanellus kitauei</name>
    <name type="common">Myxosporean</name>
    <dbReference type="NCBI Taxonomy" id="669202"/>
    <lineage>
        <taxon>Eukaryota</taxon>
        <taxon>Metazoa</taxon>
        <taxon>Cnidaria</taxon>
        <taxon>Myxozoa</taxon>
        <taxon>Myxosporea</taxon>
        <taxon>Bivalvulida</taxon>
        <taxon>Platysporina</taxon>
        <taxon>Myxobolidae</taxon>
        <taxon>Thelohanellus</taxon>
    </lineage>
</organism>
<gene>
    <name evidence="1" type="ORF">RF11_08360</name>
</gene>
<protein>
    <submittedName>
        <fullName evidence="1">Uncharacterized protein</fullName>
    </submittedName>
</protein>
<evidence type="ECO:0000313" key="1">
    <source>
        <dbReference type="EMBL" id="KII71725.1"/>
    </source>
</evidence>
<comment type="caution">
    <text evidence="1">The sequence shown here is derived from an EMBL/GenBank/DDBJ whole genome shotgun (WGS) entry which is preliminary data.</text>
</comment>
<dbReference type="EMBL" id="JWZT01001642">
    <property type="protein sequence ID" value="KII71725.1"/>
    <property type="molecule type" value="Genomic_DNA"/>
</dbReference>